<organism evidence="12 13">
    <name type="scientific">Platanthera zijinensis</name>
    <dbReference type="NCBI Taxonomy" id="2320716"/>
    <lineage>
        <taxon>Eukaryota</taxon>
        <taxon>Viridiplantae</taxon>
        <taxon>Streptophyta</taxon>
        <taxon>Embryophyta</taxon>
        <taxon>Tracheophyta</taxon>
        <taxon>Spermatophyta</taxon>
        <taxon>Magnoliopsida</taxon>
        <taxon>Liliopsida</taxon>
        <taxon>Asparagales</taxon>
        <taxon>Orchidaceae</taxon>
        <taxon>Orchidoideae</taxon>
        <taxon>Orchideae</taxon>
        <taxon>Orchidinae</taxon>
        <taxon>Platanthera</taxon>
    </lineage>
</organism>
<dbReference type="GO" id="GO:0005524">
    <property type="term" value="F:ATP binding"/>
    <property type="evidence" value="ECO:0007669"/>
    <property type="project" value="InterPro"/>
</dbReference>
<reference evidence="12 13" key="1">
    <citation type="journal article" date="2022" name="Nat. Plants">
        <title>Genomes of leafy and leafless Platanthera orchids illuminate the evolution of mycoheterotrophy.</title>
        <authorList>
            <person name="Li M.H."/>
            <person name="Liu K.W."/>
            <person name="Li Z."/>
            <person name="Lu H.C."/>
            <person name="Ye Q.L."/>
            <person name="Zhang D."/>
            <person name="Wang J.Y."/>
            <person name="Li Y.F."/>
            <person name="Zhong Z.M."/>
            <person name="Liu X."/>
            <person name="Yu X."/>
            <person name="Liu D.K."/>
            <person name="Tu X.D."/>
            <person name="Liu B."/>
            <person name="Hao Y."/>
            <person name="Liao X.Y."/>
            <person name="Jiang Y.T."/>
            <person name="Sun W.H."/>
            <person name="Chen J."/>
            <person name="Chen Y.Q."/>
            <person name="Ai Y."/>
            <person name="Zhai J.W."/>
            <person name="Wu S.S."/>
            <person name="Zhou Z."/>
            <person name="Hsiao Y.Y."/>
            <person name="Wu W.L."/>
            <person name="Chen Y.Y."/>
            <person name="Lin Y.F."/>
            <person name="Hsu J.L."/>
            <person name="Li C.Y."/>
            <person name="Wang Z.W."/>
            <person name="Zhao X."/>
            <person name="Zhong W.Y."/>
            <person name="Ma X.K."/>
            <person name="Ma L."/>
            <person name="Huang J."/>
            <person name="Chen G.Z."/>
            <person name="Huang M.Z."/>
            <person name="Huang L."/>
            <person name="Peng D.H."/>
            <person name="Luo Y.B."/>
            <person name="Zou S.Q."/>
            <person name="Chen S.P."/>
            <person name="Lan S."/>
            <person name="Tsai W.C."/>
            <person name="Van de Peer Y."/>
            <person name="Liu Z.J."/>
        </authorList>
    </citation>
    <scope>NUCLEOTIDE SEQUENCE [LARGE SCALE GENOMIC DNA]</scope>
    <source>
        <strain evidence="12">Lor287</strain>
    </source>
</reference>
<protein>
    <submittedName>
        <fullName evidence="12">LRR receptor-like serine/threonine-protein kinase MRH1</fullName>
    </submittedName>
</protein>
<proteinExistence type="predicted"/>
<evidence type="ECO:0000256" key="5">
    <source>
        <dbReference type="ARBA" id="ARBA00022989"/>
    </source>
</evidence>
<dbReference type="InterPro" id="IPR013210">
    <property type="entry name" value="LRR_N_plant-typ"/>
</dbReference>
<dbReference type="InterPro" id="IPR000719">
    <property type="entry name" value="Prot_kinase_dom"/>
</dbReference>
<evidence type="ECO:0000256" key="1">
    <source>
        <dbReference type="ARBA" id="ARBA00022614"/>
    </source>
</evidence>
<dbReference type="Pfam" id="PF07714">
    <property type="entry name" value="PK_Tyr_Ser-Thr"/>
    <property type="match status" value="1"/>
</dbReference>
<keyword evidence="2 9" id="KW-0812">Transmembrane</keyword>
<sequence length="634" mass="70641">MRVAFAFLITLLLRFHGCVSLNLEGVSLLTFRSNVEIDPFNALQDWDLRDEDPCKWNGVQCVDGRVEMLNLQGMKLGGILTPELGKLNNLKALVLSANNFTGTIPNEFGGLLMLELLDLRSNNLSGSIPSAIGDLPSLTCLLLSENKFEGANPSWMEKTCMNQKIDHWSKLKDKYLHGREEKIDDNLSTTTSYISEPGDDLHTVRRHLLQESKNLPAVPVSNAPLRAASVPSHGSGTFAATPHSSQSGQKKAPLAAANTLEKKLKRKPRPSKSWVKLIFTVIVPVTSVVFIIILVLIVAYGRSGTAIGPWRSGLSGELGKAFITGVPKLKRAELEAACEDFSNIIITYPNCTVFKGTLSSGVEIAVVSTKASSLFDWSDRSEFQFRNKIDTISRINHKNFVNLLGYCQEDDPFMRMMVFEYAPNGTLFEHLHVKEFEHLDWSARMRVIMGIAYCLQHMHDLKPVVVHPILQSSCIFLTEDYAAKIADLGIFSEPVGKKRIFLNYNKENSMKPTAYPESNVYSFGILLLEIISGRMPICEDDGLPILDWAVEHLKDRKSIKSLIDPSLKSIKDNELEIVCEVAKACVHEDCTRRPTMKQVAVSLREVFGIPPESASPRLSPLWWAELEILSVEAS</sequence>
<feature type="domain" description="Protein kinase" evidence="11">
    <location>
        <begin position="312"/>
        <end position="607"/>
    </location>
</feature>
<dbReference type="FunFam" id="3.30.200.20:FF:000489">
    <property type="entry name" value="Inactive receptor-like serine/threonine-protein kinase"/>
    <property type="match status" value="1"/>
</dbReference>
<gene>
    <name evidence="12" type="primary">MRH1</name>
    <name evidence="12" type="ORF">KSP39_PZI007560</name>
</gene>
<dbReference type="Gene3D" id="1.10.510.10">
    <property type="entry name" value="Transferase(Phosphotransferase) domain 1"/>
    <property type="match status" value="1"/>
</dbReference>
<dbReference type="SUPFAM" id="SSF52058">
    <property type="entry name" value="L domain-like"/>
    <property type="match status" value="1"/>
</dbReference>
<evidence type="ECO:0000313" key="13">
    <source>
        <dbReference type="Proteomes" id="UP001418222"/>
    </source>
</evidence>
<dbReference type="Pfam" id="PF13855">
    <property type="entry name" value="LRR_8"/>
    <property type="match status" value="1"/>
</dbReference>
<feature type="region of interest" description="Disordered" evidence="8">
    <location>
        <begin position="231"/>
        <end position="253"/>
    </location>
</feature>
<dbReference type="PANTHER" id="PTHR46084:SF1">
    <property type="entry name" value="PROTEIN MALE DISCOVERER 2"/>
    <property type="match status" value="1"/>
</dbReference>
<evidence type="ECO:0000256" key="4">
    <source>
        <dbReference type="ARBA" id="ARBA00022737"/>
    </source>
</evidence>
<keyword evidence="12" id="KW-0675">Receptor</keyword>
<keyword evidence="12" id="KW-0418">Kinase</keyword>
<dbReference type="PROSITE" id="PS50011">
    <property type="entry name" value="PROTEIN_KINASE_DOM"/>
    <property type="match status" value="1"/>
</dbReference>
<dbReference type="EMBL" id="JBBWWQ010000006">
    <property type="protein sequence ID" value="KAK8945180.1"/>
    <property type="molecule type" value="Genomic_DNA"/>
</dbReference>
<evidence type="ECO:0000313" key="12">
    <source>
        <dbReference type="EMBL" id="KAK8945180.1"/>
    </source>
</evidence>
<dbReference type="GO" id="GO:0012505">
    <property type="term" value="C:endomembrane system"/>
    <property type="evidence" value="ECO:0007669"/>
    <property type="project" value="UniProtKB-SubCell"/>
</dbReference>
<accession>A0AAP0BNS6</accession>
<keyword evidence="1" id="KW-0433">Leucine-rich repeat</keyword>
<dbReference type="Pfam" id="PF08263">
    <property type="entry name" value="LRRNT_2"/>
    <property type="match status" value="1"/>
</dbReference>
<keyword evidence="3 10" id="KW-0732">Signal</keyword>
<dbReference type="InterPro" id="IPR001245">
    <property type="entry name" value="Ser-Thr/Tyr_kinase_cat_dom"/>
</dbReference>
<feature type="chain" id="PRO_5042983462" evidence="10">
    <location>
        <begin position="21"/>
        <end position="634"/>
    </location>
</feature>
<dbReference type="InterPro" id="IPR032675">
    <property type="entry name" value="LRR_dom_sf"/>
</dbReference>
<feature type="transmembrane region" description="Helical" evidence="9">
    <location>
        <begin position="274"/>
        <end position="301"/>
    </location>
</feature>
<evidence type="ECO:0000256" key="9">
    <source>
        <dbReference type="SAM" id="Phobius"/>
    </source>
</evidence>
<dbReference type="AlphaFoldDB" id="A0AAP0BNS6"/>
<keyword evidence="6 9" id="KW-0472">Membrane</keyword>
<evidence type="ECO:0000256" key="6">
    <source>
        <dbReference type="ARBA" id="ARBA00023136"/>
    </source>
</evidence>
<keyword evidence="12" id="KW-0808">Transferase</keyword>
<dbReference type="InterPro" id="IPR001611">
    <property type="entry name" value="Leu-rich_rpt"/>
</dbReference>
<comment type="subcellular location">
    <subcellularLocation>
        <location evidence="7">Endomembrane system</location>
        <topology evidence="7">Single-pass type I membrane protein</topology>
    </subcellularLocation>
</comment>
<dbReference type="Gene3D" id="3.30.200.20">
    <property type="entry name" value="Phosphorylase Kinase, domain 1"/>
    <property type="match status" value="1"/>
</dbReference>
<keyword evidence="5 9" id="KW-1133">Transmembrane helix</keyword>
<dbReference type="InterPro" id="IPR011009">
    <property type="entry name" value="Kinase-like_dom_sf"/>
</dbReference>
<evidence type="ECO:0000256" key="10">
    <source>
        <dbReference type="SAM" id="SignalP"/>
    </source>
</evidence>
<feature type="signal peptide" evidence="10">
    <location>
        <begin position="1"/>
        <end position="20"/>
    </location>
</feature>
<dbReference type="GO" id="GO:0004672">
    <property type="term" value="F:protein kinase activity"/>
    <property type="evidence" value="ECO:0007669"/>
    <property type="project" value="InterPro"/>
</dbReference>
<keyword evidence="4" id="KW-0677">Repeat</keyword>
<evidence type="ECO:0000256" key="7">
    <source>
        <dbReference type="ARBA" id="ARBA00046288"/>
    </source>
</evidence>
<dbReference type="SUPFAM" id="SSF56112">
    <property type="entry name" value="Protein kinase-like (PK-like)"/>
    <property type="match status" value="1"/>
</dbReference>
<evidence type="ECO:0000256" key="2">
    <source>
        <dbReference type="ARBA" id="ARBA00022692"/>
    </source>
</evidence>
<dbReference type="Gene3D" id="3.80.10.10">
    <property type="entry name" value="Ribonuclease Inhibitor"/>
    <property type="match status" value="1"/>
</dbReference>
<dbReference type="Proteomes" id="UP001418222">
    <property type="component" value="Unassembled WGS sequence"/>
</dbReference>
<evidence type="ECO:0000256" key="3">
    <source>
        <dbReference type="ARBA" id="ARBA00022729"/>
    </source>
</evidence>
<name>A0AAP0BNS6_9ASPA</name>
<comment type="caution">
    <text evidence="12">The sequence shown here is derived from an EMBL/GenBank/DDBJ whole genome shotgun (WGS) entry which is preliminary data.</text>
</comment>
<evidence type="ECO:0000256" key="8">
    <source>
        <dbReference type="SAM" id="MobiDB-lite"/>
    </source>
</evidence>
<evidence type="ECO:0000259" key="11">
    <source>
        <dbReference type="PROSITE" id="PS50011"/>
    </source>
</evidence>
<dbReference type="FunFam" id="3.80.10.10:FF:000400">
    <property type="entry name" value="Nuclear pore complex protein NUP107"/>
    <property type="match status" value="1"/>
</dbReference>
<dbReference type="PANTHER" id="PTHR46084">
    <property type="entry name" value="PROTEIN MALE DISCOVERER 2"/>
    <property type="match status" value="1"/>
</dbReference>
<keyword evidence="13" id="KW-1185">Reference proteome</keyword>